<dbReference type="InterPro" id="IPR023346">
    <property type="entry name" value="Lysozyme-like_dom_sf"/>
</dbReference>
<dbReference type="InterPro" id="IPR045795">
    <property type="entry name" value="SLT_4"/>
</dbReference>
<dbReference type="RefSeq" id="WP_126153910.1">
    <property type="nucleotide sequence ID" value="NZ_UZWE01000026.1"/>
</dbReference>
<evidence type="ECO:0000313" key="3">
    <source>
        <dbReference type="Proteomes" id="UP000270743"/>
    </source>
</evidence>
<name>A0A3S4GMJ1_9RHOB</name>
<evidence type="ECO:0000313" key="2">
    <source>
        <dbReference type="EMBL" id="VDS08224.1"/>
    </source>
</evidence>
<dbReference type="SUPFAM" id="SSF53955">
    <property type="entry name" value="Lysozyme-like"/>
    <property type="match status" value="1"/>
</dbReference>
<dbReference type="OrthoDB" id="9789144at2"/>
<organism evidence="2 3">
    <name type="scientific">Paracoccus haematequi</name>
    <dbReference type="NCBI Taxonomy" id="2491866"/>
    <lineage>
        <taxon>Bacteria</taxon>
        <taxon>Pseudomonadati</taxon>
        <taxon>Pseudomonadota</taxon>
        <taxon>Alphaproteobacteria</taxon>
        <taxon>Rhodobacterales</taxon>
        <taxon>Paracoccaceae</taxon>
        <taxon>Paracoccus</taxon>
    </lineage>
</organism>
<gene>
    <name evidence="2" type="ORF">PARHAE_01407</name>
</gene>
<dbReference type="AlphaFoldDB" id="A0A3S4GMJ1"/>
<dbReference type="Pfam" id="PF19489">
    <property type="entry name" value="SLT_4"/>
    <property type="match status" value="1"/>
</dbReference>
<proteinExistence type="predicted"/>
<keyword evidence="3" id="KW-1185">Reference proteome</keyword>
<sequence>MSRLLKLAIVGLVASCGGGNYSAPRQLDNACAIVAERPAYYRAMKATERKWGIPIHVQMATIHQESKFIGDARTPHQYALGVIPIGRQSSAFGYSQALDGTWEEYQKETGNRRAKRDNIRHATDFMGWYMHNSTRRLGISKWDAAGQYLAYHEGRSGFARQSYLSKPWLVRVANQVGQRAQMYRAQLVACRKS</sequence>
<dbReference type="Gene3D" id="1.10.530.10">
    <property type="match status" value="1"/>
</dbReference>
<feature type="domain" description="Transglycosylase SLT" evidence="1">
    <location>
        <begin position="7"/>
        <end position="190"/>
    </location>
</feature>
<reference evidence="2 3" key="1">
    <citation type="submission" date="2018-12" db="EMBL/GenBank/DDBJ databases">
        <authorList>
            <person name="Criscuolo A."/>
        </authorList>
    </citation>
    <scope>NUCLEOTIDE SEQUENCE [LARGE SCALE GENOMIC DNA]</scope>
    <source>
        <strain evidence="2">ACIP1116241</strain>
    </source>
</reference>
<protein>
    <recommendedName>
        <fullName evidence="1">Transglycosylase SLT domain-containing protein</fullName>
    </recommendedName>
</protein>
<accession>A0A3S4GMJ1</accession>
<evidence type="ECO:0000259" key="1">
    <source>
        <dbReference type="Pfam" id="PF19489"/>
    </source>
</evidence>
<dbReference type="EMBL" id="UZWE01000026">
    <property type="protein sequence ID" value="VDS08224.1"/>
    <property type="molecule type" value="Genomic_DNA"/>
</dbReference>
<dbReference type="Proteomes" id="UP000270743">
    <property type="component" value="Unassembled WGS sequence"/>
</dbReference>